<gene>
    <name evidence="7 9" type="primary">smc</name>
    <name evidence="9" type="ORF">MM817_02440</name>
</gene>
<dbReference type="Proteomes" id="UP001139263">
    <property type="component" value="Unassembled WGS sequence"/>
</dbReference>
<evidence type="ECO:0000256" key="7">
    <source>
        <dbReference type="HAMAP-Rule" id="MF_01894"/>
    </source>
</evidence>
<evidence type="ECO:0000256" key="5">
    <source>
        <dbReference type="ARBA" id="ARBA00023054"/>
    </source>
</evidence>
<keyword evidence="10" id="KW-1185">Reference proteome</keyword>
<sequence length="1190" mass="133919">MFLKRLDVFGFKSFADRIELEIAPGVTAVVGPNGSGKSNISDAIRWVLGEQSARSLRGAKMEDVIFSGSQARKAVNFCEVTLTLDNRERVLPLDYAEVSVTRRVYRSGESEYLINKSPCRLRDISELFMDTGVGREAYSIIGQGRIEEILSNKSDERRGVFEEAAGIVKFKWRRREAERKLAEADQNLLRVQDILSELDGQVLALEKKAEIAKQYKQVVGEVERLHIMVLAADIHDLSQKRMAMMAEQDALQAKLMLQEQKEAESENQMSDIKAQFDDVETEYSALSSEFIDATSAMEQCEANRRVSVERQEHMIAQVESLREQRVRVIASQATLKTNVELNAHQVSVLEQQVRTLREEVRVKLDEQDGQGVIALLRSKIAESRATMIEVMRRQASDRNEQKTLSQERTKHVQKLERYDRDIVELDTLITQLQKNAEDLNSDRQALELSSKDVAMQSEALYEELLKKEQYLSQLGVTAEQLERHKVELESRHRTLQDLQRDLDGYASGPKAILRSKQRAELQGIHGVVADLVQVSKEYEIAIEIALGGSLQHVVVETESDARAAIEYLKKRQLGRATFLPLVTITGRKLAVRDVQAMSNIDGFLGVASDLVQTDIKYQAVIESLLGNVVIAKQLAQANVIAKMMQYRTRIVTIAGDVVNPGGSMTGGSIGRRGTALLGRAREIQLLEEQMQEVTVKLDSVQMNKKNAQVHVTTLRDKREKLQTELGSLVEQVRAYDLKQNMLIAECKTVESKRQALEQEREFVTDELRICETQLDALASALQVISEEGARSESELKALEDHMLQEEARVIGHHDLLTDLRVSLAEQEEALRGAIVAGDQLSLQLDALRVESERLDGEQQKMILRMGELSQVLQEQERLATEAIAARSEVSKLLESVRMIRTSLLQQIEASDHFSQAIRAESLKLRQKVHQVDVHLSKLDGELETKTESLRNDYELGFELAQQRYPLIEPLDGAKVQLADLKRQLDALGEVNILAIEEYEQVRERQLFLQTEASDLTHAREQLQALISDIDLEMSTRFMESFADIRRHFREVFASLFEGGQADVFLLDEANPLQSGIEITAEPPGKKMQTLSLLSGGERALTALALLFAILHVKPVPFCVLDEVEAALDEANVSRFADYLQSFARQTQFVVITHRRGTMEAADVLYGVTMQDSGVSKLVSVRVLEEETASA</sequence>
<dbReference type="GO" id="GO:0016887">
    <property type="term" value="F:ATP hydrolysis activity"/>
    <property type="evidence" value="ECO:0007669"/>
    <property type="project" value="InterPro"/>
</dbReference>
<dbReference type="NCBIfam" id="TIGR02168">
    <property type="entry name" value="SMC_prok_B"/>
    <property type="match status" value="1"/>
</dbReference>
<accession>A0A9X1VBB4</accession>
<evidence type="ECO:0000259" key="8">
    <source>
        <dbReference type="SMART" id="SM00968"/>
    </source>
</evidence>
<dbReference type="InterPro" id="IPR024704">
    <property type="entry name" value="SMC"/>
</dbReference>
<dbReference type="FunFam" id="3.40.50.300:FF:000901">
    <property type="entry name" value="Chromosome partition protein Smc"/>
    <property type="match status" value="1"/>
</dbReference>
<comment type="subcellular location">
    <subcellularLocation>
        <location evidence="1 7">Cytoplasm</location>
    </subcellularLocation>
</comment>
<evidence type="ECO:0000256" key="2">
    <source>
        <dbReference type="ARBA" id="ARBA00022490"/>
    </source>
</evidence>
<reference evidence="9" key="1">
    <citation type="submission" date="2022-03" db="EMBL/GenBank/DDBJ databases">
        <title>Draft Genome Sequence of Firmicute Strain S0AB, a Heterotrophic Iron/Sulfur-Oxidizing Extreme Acidophile.</title>
        <authorList>
            <person name="Vergara E."/>
            <person name="Pakostova E."/>
            <person name="Johnson D.B."/>
            <person name="Holmes D.S."/>
        </authorList>
    </citation>
    <scope>NUCLEOTIDE SEQUENCE</scope>
    <source>
        <strain evidence="9">S0AB</strain>
    </source>
</reference>
<evidence type="ECO:0000256" key="4">
    <source>
        <dbReference type="ARBA" id="ARBA00022840"/>
    </source>
</evidence>
<comment type="caution">
    <text evidence="9">The sequence shown here is derived from an EMBL/GenBank/DDBJ whole genome shotgun (WGS) entry which is preliminary data.</text>
</comment>
<dbReference type="Pfam" id="PF02463">
    <property type="entry name" value="SMC_N"/>
    <property type="match status" value="1"/>
</dbReference>
<dbReference type="SUPFAM" id="SSF75553">
    <property type="entry name" value="Smc hinge domain"/>
    <property type="match status" value="1"/>
</dbReference>
<feature type="coiled-coil region" evidence="7">
    <location>
        <begin position="248"/>
        <end position="289"/>
    </location>
</feature>
<dbReference type="FunFam" id="3.40.50.300:FF:000984">
    <property type="entry name" value="Chromosome partition protein Smc"/>
    <property type="match status" value="1"/>
</dbReference>
<dbReference type="PIRSF" id="PIRSF005719">
    <property type="entry name" value="SMC"/>
    <property type="match status" value="1"/>
</dbReference>
<feature type="coiled-coil region" evidence="7">
    <location>
        <begin position="167"/>
        <end position="194"/>
    </location>
</feature>
<dbReference type="AlphaFoldDB" id="A0A9X1VBB4"/>
<evidence type="ECO:0000256" key="3">
    <source>
        <dbReference type="ARBA" id="ARBA00022741"/>
    </source>
</evidence>
<dbReference type="InterPro" id="IPR010935">
    <property type="entry name" value="SMC_hinge"/>
</dbReference>
<dbReference type="InterPro" id="IPR027417">
    <property type="entry name" value="P-loop_NTPase"/>
</dbReference>
<dbReference type="Gene3D" id="1.20.1060.20">
    <property type="match status" value="1"/>
</dbReference>
<comment type="similarity">
    <text evidence="7">Belongs to the SMC family.</text>
</comment>
<dbReference type="InterPro" id="IPR011890">
    <property type="entry name" value="SMC_prok"/>
</dbReference>
<feature type="binding site" evidence="7">
    <location>
        <begin position="32"/>
        <end position="39"/>
    </location>
    <ligand>
        <name>ATP</name>
        <dbReference type="ChEBI" id="CHEBI:30616"/>
    </ligand>
</feature>
<dbReference type="RefSeq" id="WP_241715524.1">
    <property type="nucleotide sequence ID" value="NZ_JALBUF010000009.1"/>
</dbReference>
<name>A0A9X1VBB4_9BACL</name>
<comment type="subunit">
    <text evidence="7">Homodimer.</text>
</comment>
<dbReference type="GO" id="GO:0003677">
    <property type="term" value="F:DNA binding"/>
    <property type="evidence" value="ECO:0007669"/>
    <property type="project" value="UniProtKB-UniRule"/>
</dbReference>
<dbReference type="GO" id="GO:0006260">
    <property type="term" value="P:DNA replication"/>
    <property type="evidence" value="ECO:0007669"/>
    <property type="project" value="UniProtKB-UniRule"/>
</dbReference>
<dbReference type="Gene3D" id="3.30.70.1620">
    <property type="match status" value="1"/>
</dbReference>
<dbReference type="GO" id="GO:0007062">
    <property type="term" value="P:sister chromatid cohesion"/>
    <property type="evidence" value="ECO:0007669"/>
    <property type="project" value="InterPro"/>
</dbReference>
<dbReference type="EMBL" id="JALBUF010000009">
    <property type="protein sequence ID" value="MCI0184145.1"/>
    <property type="molecule type" value="Genomic_DNA"/>
</dbReference>
<dbReference type="HAMAP" id="MF_01894">
    <property type="entry name" value="Smc_prok"/>
    <property type="match status" value="1"/>
</dbReference>
<proteinExistence type="inferred from homology"/>
<dbReference type="SUPFAM" id="SSF52540">
    <property type="entry name" value="P-loop containing nucleoside triphosphate hydrolases"/>
    <property type="match status" value="1"/>
</dbReference>
<keyword evidence="2 7" id="KW-0963">Cytoplasm</keyword>
<keyword evidence="6 7" id="KW-0238">DNA-binding</keyword>
<organism evidence="9 10">
    <name type="scientific">Sulfoacidibacillus ferrooxidans</name>
    <dbReference type="NCBI Taxonomy" id="2005001"/>
    <lineage>
        <taxon>Bacteria</taxon>
        <taxon>Bacillati</taxon>
        <taxon>Bacillota</taxon>
        <taxon>Bacilli</taxon>
        <taxon>Bacillales</taxon>
        <taxon>Alicyclobacillaceae</taxon>
        <taxon>Sulfoacidibacillus</taxon>
    </lineage>
</organism>
<evidence type="ECO:0000313" key="9">
    <source>
        <dbReference type="EMBL" id="MCI0184145.1"/>
    </source>
</evidence>
<dbReference type="GO" id="GO:0007059">
    <property type="term" value="P:chromosome segregation"/>
    <property type="evidence" value="ECO:0007669"/>
    <property type="project" value="UniProtKB-UniRule"/>
</dbReference>
<dbReference type="InterPro" id="IPR036277">
    <property type="entry name" value="SMC_hinge_sf"/>
</dbReference>
<feature type="domain" description="SMC hinge" evidence="8">
    <location>
        <begin position="522"/>
        <end position="641"/>
    </location>
</feature>
<protein>
    <recommendedName>
        <fullName evidence="7">Chromosome partition protein Smc</fullName>
    </recommendedName>
</protein>
<dbReference type="GO" id="GO:0030261">
    <property type="term" value="P:chromosome condensation"/>
    <property type="evidence" value="ECO:0007669"/>
    <property type="project" value="InterPro"/>
</dbReference>
<dbReference type="SMART" id="SM00968">
    <property type="entry name" value="SMC_hinge"/>
    <property type="match status" value="1"/>
</dbReference>
<feature type="coiled-coil region" evidence="7">
    <location>
        <begin position="683"/>
        <end position="773"/>
    </location>
</feature>
<evidence type="ECO:0000313" key="10">
    <source>
        <dbReference type="Proteomes" id="UP001139263"/>
    </source>
</evidence>
<dbReference type="GO" id="GO:0005524">
    <property type="term" value="F:ATP binding"/>
    <property type="evidence" value="ECO:0007669"/>
    <property type="project" value="UniProtKB-UniRule"/>
</dbReference>
<dbReference type="Pfam" id="PF06470">
    <property type="entry name" value="SMC_hinge"/>
    <property type="match status" value="1"/>
</dbReference>
<dbReference type="CDD" id="cd03278">
    <property type="entry name" value="ABC_SMC_barmotin"/>
    <property type="match status" value="1"/>
</dbReference>
<evidence type="ECO:0000256" key="1">
    <source>
        <dbReference type="ARBA" id="ARBA00004496"/>
    </source>
</evidence>
<dbReference type="GO" id="GO:0005737">
    <property type="term" value="C:cytoplasm"/>
    <property type="evidence" value="ECO:0007669"/>
    <property type="project" value="UniProtKB-SubCell"/>
</dbReference>
<feature type="coiled-coil region" evidence="7">
    <location>
        <begin position="415"/>
        <end position="501"/>
    </location>
</feature>
<keyword evidence="3 7" id="KW-0547">Nucleotide-binding</keyword>
<evidence type="ECO:0000256" key="6">
    <source>
        <dbReference type="ARBA" id="ARBA00023125"/>
    </source>
</evidence>
<keyword evidence="5 7" id="KW-0175">Coiled coil</keyword>
<comment type="function">
    <text evidence="7">Required for chromosome condensation and partitioning.</text>
</comment>
<dbReference type="GO" id="GO:0005694">
    <property type="term" value="C:chromosome"/>
    <property type="evidence" value="ECO:0007669"/>
    <property type="project" value="InterPro"/>
</dbReference>
<dbReference type="InterPro" id="IPR003395">
    <property type="entry name" value="RecF/RecN/SMC_N"/>
</dbReference>
<dbReference type="Gene3D" id="3.40.50.300">
    <property type="entry name" value="P-loop containing nucleotide triphosphate hydrolases"/>
    <property type="match status" value="2"/>
</dbReference>
<comment type="domain">
    <text evidence="7">Contains large globular domains required for ATP hydrolysis at each terminus and a third globular domain forming a flexible hinge near the middle of the molecule. These domains are separated by coiled-coil structures.</text>
</comment>
<dbReference type="PANTHER" id="PTHR43977">
    <property type="entry name" value="STRUCTURAL MAINTENANCE OF CHROMOSOMES PROTEIN 3"/>
    <property type="match status" value="1"/>
</dbReference>
<keyword evidence="4 7" id="KW-0067">ATP-binding</keyword>